<reference evidence="2 3" key="1">
    <citation type="submission" date="2011-01" db="EMBL/GenBank/DDBJ databases">
        <authorList>
            <person name="Muzny D."/>
            <person name="Qin X."/>
            <person name="Deng J."/>
            <person name="Jiang H."/>
            <person name="Liu Y."/>
            <person name="Qu J."/>
            <person name="Song X.-Z."/>
            <person name="Zhang L."/>
            <person name="Thornton R."/>
            <person name="Coyle M."/>
            <person name="Francisco L."/>
            <person name="Jackson L."/>
            <person name="Javaid M."/>
            <person name="Korchina V."/>
            <person name="Kovar C."/>
            <person name="Mata R."/>
            <person name="Mathew T."/>
            <person name="Ngo R."/>
            <person name="Nguyen L."/>
            <person name="Nguyen N."/>
            <person name="Okwuonu G."/>
            <person name="Ongeri F."/>
            <person name="Pham C."/>
            <person name="Simmons D."/>
            <person name="Wilczek-Boney K."/>
            <person name="Hale W."/>
            <person name="Jakkamsetti A."/>
            <person name="Pham P."/>
            <person name="Ruth R."/>
            <person name="San Lucas F."/>
            <person name="Warren J."/>
            <person name="Zhang J."/>
            <person name="Zhao Z."/>
            <person name="Zhou C."/>
            <person name="Zhu D."/>
            <person name="Lee S."/>
            <person name="Bess C."/>
            <person name="Blankenburg K."/>
            <person name="Forbes L."/>
            <person name="Fu Q."/>
            <person name="Gubbala S."/>
            <person name="Hirani K."/>
            <person name="Jayaseelan J.C."/>
            <person name="Lara F."/>
            <person name="Munidasa M."/>
            <person name="Palculict T."/>
            <person name="Patil S."/>
            <person name="Pu L.-L."/>
            <person name="Saada N."/>
            <person name="Tang L."/>
            <person name="Weissenberger G."/>
            <person name="Zhu Y."/>
            <person name="Hemphill L."/>
            <person name="Shang Y."/>
            <person name="Youmans B."/>
            <person name="Ayvaz T."/>
            <person name="Ross M."/>
            <person name="Santibanez J."/>
            <person name="Aqrawi P."/>
            <person name="Gross S."/>
            <person name="Joshi V."/>
            <person name="Fowler G."/>
            <person name="Nazareth L."/>
            <person name="Reid J."/>
            <person name="Worley K."/>
            <person name="Petrosino J."/>
            <person name="Highlander S."/>
            <person name="Gibbs R."/>
        </authorList>
    </citation>
    <scope>NUCLEOTIDE SEQUENCE [LARGE SCALE GENOMIC DNA]</scope>
    <source>
        <strain evidence="2 3">ATCC 33394</strain>
    </source>
</reference>
<evidence type="ECO:0000313" key="3">
    <source>
        <dbReference type="Proteomes" id="UP000004088"/>
    </source>
</evidence>
<evidence type="ECO:0008006" key="4">
    <source>
        <dbReference type="Google" id="ProtNLM"/>
    </source>
</evidence>
<name>F0EW86_9NEIS</name>
<feature type="transmembrane region" description="Helical" evidence="1">
    <location>
        <begin position="30"/>
        <end position="46"/>
    </location>
</feature>
<keyword evidence="1" id="KW-0812">Transmembrane</keyword>
<organism evidence="2 3">
    <name type="scientific">Kingella denitrificans ATCC 33394</name>
    <dbReference type="NCBI Taxonomy" id="888741"/>
    <lineage>
        <taxon>Bacteria</taxon>
        <taxon>Pseudomonadati</taxon>
        <taxon>Pseudomonadota</taxon>
        <taxon>Betaproteobacteria</taxon>
        <taxon>Neisseriales</taxon>
        <taxon>Neisseriaceae</taxon>
        <taxon>Kingella</taxon>
    </lineage>
</organism>
<keyword evidence="1" id="KW-0472">Membrane</keyword>
<dbReference type="STRING" id="888741.HMPREF9098_0120"/>
<dbReference type="RefSeq" id="WP_003780935.1">
    <property type="nucleotide sequence ID" value="NZ_GL870929.1"/>
</dbReference>
<proteinExistence type="predicted"/>
<evidence type="ECO:0000313" key="2">
    <source>
        <dbReference type="EMBL" id="EGC18458.1"/>
    </source>
</evidence>
<dbReference type="AlphaFoldDB" id="F0EW86"/>
<dbReference type="HOGENOM" id="CLU_054568_0_1_4"/>
<keyword evidence="3" id="KW-1185">Reference proteome</keyword>
<dbReference type="PANTHER" id="PTHR34351">
    <property type="entry name" value="SLR1927 PROTEIN-RELATED"/>
    <property type="match status" value="1"/>
</dbReference>
<dbReference type="EMBL" id="AEWV01000003">
    <property type="protein sequence ID" value="EGC18458.1"/>
    <property type="molecule type" value="Genomic_DNA"/>
</dbReference>
<dbReference type="PANTHER" id="PTHR34351:SF1">
    <property type="entry name" value="SLR1927 PROTEIN"/>
    <property type="match status" value="1"/>
</dbReference>
<protein>
    <recommendedName>
        <fullName evidence="4">DUF58 domain-containing protein</fullName>
    </recommendedName>
</protein>
<gene>
    <name evidence="2" type="ORF">HMPREF9098_0120</name>
</gene>
<feature type="transmembrane region" description="Helical" evidence="1">
    <location>
        <begin position="52"/>
        <end position="71"/>
    </location>
</feature>
<keyword evidence="1" id="KW-1133">Transmembrane helix</keyword>
<accession>F0EW86</accession>
<comment type="caution">
    <text evidence="2">The sequence shown here is derived from an EMBL/GenBank/DDBJ whole genome shotgun (WGS) entry which is preliminary data.</text>
</comment>
<sequence length="321" mass="35976">MSQRKWEACLPLQGETLVTRRYIRLRPTKLSLVMLALSAAVWIGAANYQVNVAYAVCFWVIGFIGVSALLTQRQLMGLNVQAACTGEVFAGGTAKAHIRFSAHTRQSRLLWWHDEGAHLPKQPAPAEPQWHEVTLSQENQWQAQNVWEIPIAQRGYFPQPLHITVSTSAPFGLFCAECRLLWPSENIAFAAPLEHSHWGGDLAAVSDEPAQHAGMHGEDIAYLNPHQAGNSLQHVAWKTYAKRGELMDKVFDEPLLRHQDETISYKDYPPGTPKDTLAGLMTHRVLLAERHQHRYTLELPGSTIPPQNGMREKCLTALALM</sequence>
<evidence type="ECO:0000256" key="1">
    <source>
        <dbReference type="SAM" id="Phobius"/>
    </source>
</evidence>
<dbReference type="Proteomes" id="UP000004088">
    <property type="component" value="Unassembled WGS sequence"/>
</dbReference>